<dbReference type="PANTHER" id="PTHR45527">
    <property type="entry name" value="NONRIBOSOMAL PEPTIDE SYNTHETASE"/>
    <property type="match status" value="1"/>
</dbReference>
<evidence type="ECO:0000259" key="9">
    <source>
        <dbReference type="PROSITE" id="PS50075"/>
    </source>
</evidence>
<dbReference type="Gene3D" id="3.30.559.10">
    <property type="entry name" value="Chloramphenicol acetyltransferase-like domain"/>
    <property type="match status" value="2"/>
</dbReference>
<dbReference type="SUPFAM" id="SSF52777">
    <property type="entry name" value="CoA-dependent acyltransferases"/>
    <property type="match status" value="4"/>
</dbReference>
<dbReference type="InterPro" id="IPR009081">
    <property type="entry name" value="PP-bd_ACP"/>
</dbReference>
<dbReference type="InterPro" id="IPR001242">
    <property type="entry name" value="Condensation_dom"/>
</dbReference>
<keyword evidence="4" id="KW-0597">Phosphoprotein</keyword>
<comment type="cofactor">
    <cofactor evidence="1">
        <name>pantetheine 4'-phosphate</name>
        <dbReference type="ChEBI" id="CHEBI:47942"/>
    </cofactor>
</comment>
<dbReference type="SUPFAM" id="SSF53474">
    <property type="entry name" value="alpha/beta-Hydrolases"/>
    <property type="match status" value="1"/>
</dbReference>
<keyword evidence="6" id="KW-0677">Repeat</keyword>
<dbReference type="NCBIfam" id="TIGR01733">
    <property type="entry name" value="AA-adenyl-dom"/>
    <property type="match status" value="1"/>
</dbReference>
<organism evidence="10 11">
    <name type="scientific">Paenibacillus popilliae ATCC 14706</name>
    <dbReference type="NCBI Taxonomy" id="1212764"/>
    <lineage>
        <taxon>Bacteria</taxon>
        <taxon>Bacillati</taxon>
        <taxon>Bacillota</taxon>
        <taxon>Bacilli</taxon>
        <taxon>Bacillales</taxon>
        <taxon>Paenibacillaceae</taxon>
        <taxon>Paenibacillus</taxon>
    </lineage>
</organism>
<keyword evidence="11" id="KW-1185">Reference proteome</keyword>
<dbReference type="Pfam" id="PF00975">
    <property type="entry name" value="Thioesterase"/>
    <property type="match status" value="1"/>
</dbReference>
<evidence type="ECO:0000313" key="10">
    <source>
        <dbReference type="EMBL" id="GAC44497.1"/>
    </source>
</evidence>
<dbReference type="Gene3D" id="3.30.300.30">
    <property type="match status" value="2"/>
</dbReference>
<dbReference type="FunFam" id="3.40.50.980:FF:000001">
    <property type="entry name" value="Non-ribosomal peptide synthetase"/>
    <property type="match status" value="1"/>
</dbReference>
<dbReference type="FunFam" id="3.40.50.980:FF:000002">
    <property type="entry name" value="Enterobactin synthetase component F"/>
    <property type="match status" value="1"/>
</dbReference>
<evidence type="ECO:0000313" key="11">
    <source>
        <dbReference type="Proteomes" id="UP000029453"/>
    </source>
</evidence>
<dbReference type="GO" id="GO:0043041">
    <property type="term" value="P:amino acid activation for nonribosomal peptide biosynthetic process"/>
    <property type="evidence" value="ECO:0007669"/>
    <property type="project" value="TreeGrafter"/>
</dbReference>
<dbReference type="Pfam" id="PF00668">
    <property type="entry name" value="Condensation"/>
    <property type="match status" value="2"/>
</dbReference>
<gene>
    <name evidence="10" type="ORF">PPOP_3903</name>
</gene>
<evidence type="ECO:0000256" key="3">
    <source>
        <dbReference type="ARBA" id="ARBA00022450"/>
    </source>
</evidence>
<dbReference type="InterPro" id="IPR025110">
    <property type="entry name" value="AMP-bd_C"/>
</dbReference>
<dbReference type="CDD" id="cd19531">
    <property type="entry name" value="LCL_NRPS-like"/>
    <property type="match status" value="1"/>
</dbReference>
<feature type="domain" description="Carrier" evidence="9">
    <location>
        <begin position="951"/>
        <end position="1025"/>
    </location>
</feature>
<dbReference type="FunFam" id="3.40.50.12780:FF:000012">
    <property type="entry name" value="Non-ribosomal peptide synthetase"/>
    <property type="match status" value="1"/>
</dbReference>
<dbReference type="SUPFAM" id="SSF47336">
    <property type="entry name" value="ACP-like"/>
    <property type="match status" value="2"/>
</dbReference>
<dbReference type="GO" id="GO:0009239">
    <property type="term" value="P:enterobactin biosynthetic process"/>
    <property type="evidence" value="ECO:0007669"/>
    <property type="project" value="TreeGrafter"/>
</dbReference>
<dbReference type="EMBL" id="BALG01000526">
    <property type="protein sequence ID" value="GAC44497.1"/>
    <property type="molecule type" value="Genomic_DNA"/>
</dbReference>
<dbReference type="PANTHER" id="PTHR45527:SF1">
    <property type="entry name" value="FATTY ACID SYNTHASE"/>
    <property type="match status" value="1"/>
</dbReference>
<evidence type="ECO:0000256" key="6">
    <source>
        <dbReference type="ARBA" id="ARBA00022737"/>
    </source>
</evidence>
<dbReference type="Gene3D" id="1.10.1200.10">
    <property type="entry name" value="ACP-like"/>
    <property type="match status" value="1"/>
</dbReference>
<evidence type="ECO:0000256" key="7">
    <source>
        <dbReference type="ARBA" id="ARBA00023194"/>
    </source>
</evidence>
<dbReference type="InterPro" id="IPR001031">
    <property type="entry name" value="Thioesterase"/>
</dbReference>
<dbReference type="PROSITE" id="PS00455">
    <property type="entry name" value="AMP_BINDING"/>
    <property type="match status" value="1"/>
</dbReference>
<dbReference type="Gene3D" id="3.30.559.30">
    <property type="entry name" value="Nonribosomal peptide synthetase, condensation domain"/>
    <property type="match status" value="2"/>
</dbReference>
<dbReference type="GO" id="GO:0009366">
    <property type="term" value="C:enterobactin synthetase complex"/>
    <property type="evidence" value="ECO:0007669"/>
    <property type="project" value="TreeGrafter"/>
</dbReference>
<dbReference type="Proteomes" id="UP000029453">
    <property type="component" value="Unassembled WGS sequence"/>
</dbReference>
<comment type="similarity">
    <text evidence="2">Belongs to the ATP-dependent AMP-binding enzyme family.</text>
</comment>
<dbReference type="InterPro" id="IPR000873">
    <property type="entry name" value="AMP-dep_synth/lig_dom"/>
</dbReference>
<keyword evidence="7" id="KW-0045">Antibiotic biosynthesis</keyword>
<evidence type="ECO:0000256" key="4">
    <source>
        <dbReference type="ARBA" id="ARBA00022553"/>
    </source>
</evidence>
<dbReference type="PROSITE" id="PS50075">
    <property type="entry name" value="CARRIER"/>
    <property type="match status" value="2"/>
</dbReference>
<sequence>MPLLYKLDGPVDITMLQQSVHTLVERHESLRTYFAVEDDDMVQVIVPELDATVCHIELSAEAALQINDRIMEDVRRPFSLEQAPLFRMVLYSITKHEHYLLINMHHMITDGWSCSVFLRELSMLYAAALEGREAKLPELPIQVADFSQWQRERLQGEWLEKQLLFWEQHLEGELPCLDLPVDPSRPLLSDNTGACFDFFIPLELSERFAQLCSNSGTTLFIGLLAVYQLLLARYSGQDDIIIGTPIANRHHIELENVIGMFVNTMALRTCMQHNPTFREMLQQLKMTALEAYEHQDVPFDLLVERLAPERTLGQTPIFQAMFSFQNHPKLELNLPHLDIQPLELNVGTAKFELYLDMAETSNGWHGIFEYQQRLYDRDLIAQLSAHFIGLMERILEDMDQRIWQIPFVREQEKRSKHQQLHPQAGTAFHHQNATCCHHRFESLAASIPDATAIRYHGDGESLTYSELNQRANRMAWHLRKQGIGPDTPVAIWLDRSLDLIVGMLAIWKAGGCCVALNPADPAERNSSLLQTAEVSCIVTNEAQQRQLPQGGHTVLCMEQSWPLEAQDGNPESQVALHHGAYLYVTSDASGASEAVVVPHYRLMRLFESAAGTFHFDNNDVWTLLHSLDSELAAWEILCPLLYGGKLVIMPSWIADHPNYLHELLVKEKVTMLTLTAASFFSWIGMNEVEMKDKLALRTIFIKGKIVAVPSLEQWFTRNARSRPQLVQIYGVTELGGAVSCRIIQAGGNECTRLDRRIGFALEGRTIFILDANGEVVPMGAAGTMHVSEPDTEHASLYHAKRRARRWSYHSITDEAGVWLYRTDDIGRYLPTGEIEYLRSLRNCAELGGFGVELEEIRSACLEHSLIRDVAVQACRDEHGVEYVMAYLVAETGQTAPVYKVQHFLRDKLPEYMIPPTMHWVNSLPRRANGEIEYGHLQRQTEHKAKQSSYMPPSTRMEEMLVSIWERVLEIQHISVKDNYFVCGGDSIRMLSMIALAKESNLQFGIRDLLSYQTIRELAPHVHIKRELPQAPDGRFDLVPTTDRANLPEDAEDAYPLTQLQQGMLFQSEWYPESRLYHDLIPFSIRGPFHKEVWEQAFQLLIGRHPILRTTFDLSNYSIPLQLVHAIGKLPIKYFQVSDMDPEQQQAWLQEWVGQEMNTPFDWSQSLFRVHIHQRAEDWMQLFVSMHHSLLDGWSVAHFTAELFATVDRMLQNQALENTSPLQSTFKQYVREEGNALQSREHKQYWQRQLRGFSRIRLPQWEQGAPMPPDMQLKDVEISPSLSRAVQDVAQRTLIPVKSWLLAVHMQILKMVTNQRDITTGVLFHGRLEQKDGDRALGLFLNTLPFRMQLDGGSWMHIAERAWEKEQEMLQYRRYPMAQIQQDTGSGRLFETFFNFTHFYVSEQKLNSYAKLRIDEERGQADNSFPFGAEFSLDGESGALKLAIRWDQALYCEAQIKRTAGYYQKALEAIAYHTNEVADHTFLLSAQELHDMAQWNQTSTHFPEVHLLHKLFEQQVERTPDHLALIYQEQRLTYRDCNEKANRMAHYLRRHGLGPDVKAGICLERSIELVTGLIGIVKAGGAYVPIHPHHPAAFVHELLRDAELGLVVTSAKWASLFAGYEGVVLYMERMCEGLAAEPVTNINGSCRPEQLAYMMYTSGSTGKPKGVLIEHKAIANRLLWMQRKYRLNGMDRVLQKTPFTFDVSVWELFWPLIAGAGLVIAEPEGHKDPEYLIKVIREERITTIHFVPSMLHAFLAQTEVEQCTPLKRVICSGEALSPALKQLFFEKLSCELHNLYGPTEAAVDVTSWECGREDAHVPIGYPIANTYIRLLNEQMQPVPVGVPGELYIGGVCLARGYHNRPDLNAERFIADPFSDDPDARLYKTGDEARYLPHGAIEYIGRLDQQVKIRGHRVELGDIEARLAGHPDIAACAVYATEDHQQQLQIVACIVKRKLDRHMAVKELYDFLKNRMPEYMIPARWMFIQEMPLTASGKLDRKALPQLDRSDGAAQKSLFQPPTDQRQQKLSDIWEQVLQVSAPSIKDSFFHLGGNSLLAIQLMARVEQEFTRKLPVSSLLEYDTIERLAGLLSKDQAEGQKPSALVALSTSGSHPPLFCIHPVGGSVVCYNAFPQALGGDRPVYAIQAEQISGMSDCPPSSIKEMAHQYIRRIRTVQPKGPYSLLGWSYGGIVAHEMACEFRKAGQAVGMLVLLDARLRPQTEDEPEFSENEWKEHFLHDFAGVQRMGEVSDKRAEAWSPGEDGLHHFYNIFKANFKAMYEHVPQWFDGTLVWFRAKEEEEALTLDLDWSNYAKQVDSILLDGDHYSIMSAPNVGRIAAYLKSDNHEAKESV</sequence>
<proteinExistence type="inferred from homology"/>
<dbReference type="Pfam" id="PF00550">
    <property type="entry name" value="PP-binding"/>
    <property type="match status" value="2"/>
</dbReference>
<dbReference type="InterPro" id="IPR045851">
    <property type="entry name" value="AMP-bd_C_sf"/>
</dbReference>
<protein>
    <submittedName>
        <fullName evidence="10">Non-ribosomal peptide synthetase module</fullName>
    </submittedName>
</protein>
<reference evidence="10 11" key="1">
    <citation type="submission" date="2012-10" db="EMBL/GenBank/DDBJ databases">
        <title>Draft Genome Sequence of Paenibacillus popilliae ATCC 14706T.</title>
        <authorList>
            <person name="Iiyama K."/>
            <person name="Mori K."/>
            <person name="Mon H."/>
            <person name="Chieda Y."/>
            <person name="Lee J.M."/>
            <person name="Kusakabe T."/>
            <person name="Tashiro K."/>
            <person name="Asano S."/>
            <person name="Yasunaga-Aoki C."/>
            <person name="Shimizu S."/>
        </authorList>
    </citation>
    <scope>NUCLEOTIDE SEQUENCE [LARGE SCALE GENOMIC DNA]</scope>
    <source>
        <strain evidence="10 11">ATCC 14706</strain>
    </source>
</reference>
<dbReference type="SUPFAM" id="SSF56801">
    <property type="entry name" value="Acetyl-CoA synthetase-like"/>
    <property type="match status" value="2"/>
</dbReference>
<evidence type="ECO:0000256" key="1">
    <source>
        <dbReference type="ARBA" id="ARBA00001957"/>
    </source>
</evidence>
<dbReference type="CDD" id="cd17646">
    <property type="entry name" value="A_NRPS_AB3403-like"/>
    <property type="match status" value="1"/>
</dbReference>
<keyword evidence="5" id="KW-0436">Ligase</keyword>
<keyword evidence="3" id="KW-0596">Phosphopantetheine</keyword>
<dbReference type="InterPro" id="IPR036736">
    <property type="entry name" value="ACP-like_sf"/>
</dbReference>
<evidence type="ECO:0000256" key="8">
    <source>
        <dbReference type="ARBA" id="ARBA00023268"/>
    </source>
</evidence>
<dbReference type="InterPro" id="IPR020806">
    <property type="entry name" value="PKS_PP-bd"/>
</dbReference>
<dbReference type="Gene3D" id="3.40.50.980">
    <property type="match status" value="4"/>
</dbReference>
<name>M9LDL5_PAEPP</name>
<dbReference type="GO" id="GO:0047527">
    <property type="term" value="F:2,3-dihydroxybenzoate-serine ligase activity"/>
    <property type="evidence" value="ECO:0007669"/>
    <property type="project" value="TreeGrafter"/>
</dbReference>
<dbReference type="InterPro" id="IPR023213">
    <property type="entry name" value="CAT-like_dom_sf"/>
</dbReference>
<dbReference type="Pfam" id="PF00501">
    <property type="entry name" value="AMP-binding"/>
    <property type="match status" value="2"/>
</dbReference>
<dbReference type="Gene3D" id="3.40.50.1820">
    <property type="entry name" value="alpha/beta hydrolase"/>
    <property type="match status" value="1"/>
</dbReference>
<dbReference type="InterPro" id="IPR010071">
    <property type="entry name" value="AA_adenyl_dom"/>
</dbReference>
<dbReference type="SMART" id="SM00823">
    <property type="entry name" value="PKS_PP"/>
    <property type="match status" value="1"/>
</dbReference>
<accession>M9LDL5</accession>
<evidence type="ECO:0000256" key="5">
    <source>
        <dbReference type="ARBA" id="ARBA00022598"/>
    </source>
</evidence>
<evidence type="ECO:0000256" key="2">
    <source>
        <dbReference type="ARBA" id="ARBA00006432"/>
    </source>
</evidence>
<dbReference type="InterPro" id="IPR029058">
    <property type="entry name" value="AB_hydrolase_fold"/>
</dbReference>
<dbReference type="GO" id="GO:0008610">
    <property type="term" value="P:lipid biosynthetic process"/>
    <property type="evidence" value="ECO:0007669"/>
    <property type="project" value="UniProtKB-ARBA"/>
</dbReference>
<feature type="domain" description="Carrier" evidence="9">
    <location>
        <begin position="2015"/>
        <end position="2090"/>
    </location>
</feature>
<dbReference type="InterPro" id="IPR020845">
    <property type="entry name" value="AMP-binding_CS"/>
</dbReference>
<dbReference type="Pfam" id="PF13193">
    <property type="entry name" value="AMP-binding_C"/>
    <property type="match status" value="2"/>
</dbReference>
<dbReference type="GO" id="GO:0031177">
    <property type="term" value="F:phosphopantetheine binding"/>
    <property type="evidence" value="ECO:0007669"/>
    <property type="project" value="InterPro"/>
</dbReference>
<dbReference type="FunFam" id="2.30.38.10:FF:000001">
    <property type="entry name" value="Non-ribosomal peptide synthetase PvdI"/>
    <property type="match status" value="1"/>
</dbReference>
<dbReference type="GO" id="GO:0005829">
    <property type="term" value="C:cytosol"/>
    <property type="evidence" value="ECO:0007669"/>
    <property type="project" value="TreeGrafter"/>
</dbReference>
<keyword evidence="8" id="KW-0511">Multifunctional enzyme</keyword>
<dbReference type="Gene3D" id="2.30.38.10">
    <property type="entry name" value="Luciferase, Domain 3"/>
    <property type="match status" value="2"/>
</dbReference>
<comment type="caution">
    <text evidence="10">The sequence shown here is derived from an EMBL/GenBank/DDBJ whole genome shotgun (WGS) entry which is preliminary data.</text>
</comment>